<feature type="transmembrane region" description="Helical" evidence="7">
    <location>
        <begin position="105"/>
        <end position="127"/>
    </location>
</feature>
<evidence type="ECO:0000256" key="7">
    <source>
        <dbReference type="SAM" id="Phobius"/>
    </source>
</evidence>
<dbReference type="GO" id="GO:0034755">
    <property type="term" value="P:iron ion transmembrane transport"/>
    <property type="evidence" value="ECO:0007669"/>
    <property type="project" value="TreeGrafter"/>
</dbReference>
<evidence type="ECO:0000256" key="1">
    <source>
        <dbReference type="ARBA" id="ARBA00004141"/>
    </source>
</evidence>
<keyword evidence="2" id="KW-0813">Transport</keyword>
<feature type="transmembrane region" description="Helical" evidence="7">
    <location>
        <begin position="139"/>
        <end position="158"/>
    </location>
</feature>
<evidence type="ECO:0000256" key="6">
    <source>
        <dbReference type="ARBA" id="ARBA00023136"/>
    </source>
</evidence>
<sequence length="429" mass="45809">MSNNETGRTITAEAEEPVDPSQLKRLPFKELLKRVGPGMILTGVVIGPGSITTAAVLGSTYGYQLMWLLIPIFVMGTAFVLTNYRVAMLAGKPVLQVIHDHYGRTVTVIVGAATFLSGAAFTISNFTGTGIGMTLIFRIPWQAGACIMGLVCLLVIFYRGGVYKILEKAITACVFLMIICFGITVIASGGPKWGEFAKGFFIPSVPKGSLPAALAFISTSATVTTGLYGTYLGREKKWKKADLFNGATTTDSMAHVFSVTLITVLMLLTSAIVLYPKGVIVRSPTELAEQLRPVLGNFAPIIMGLSMLGAAFSSLLGTSQRTAVLMLDSLGKPCGLDNMSTKIFSSCVLAFGAIVAFIFGRQPIQLVIVAQVCTSVATPVAGLFLTLLLFSKKLNQGYKRPTALIVFMVLSYLFALGLTLNTVIGLLRR</sequence>
<reference evidence="8" key="1">
    <citation type="submission" date="2021-01" db="EMBL/GenBank/DDBJ databases">
        <title>Description of Breznakiella homolactica.</title>
        <authorList>
            <person name="Song Y."/>
            <person name="Brune A."/>
        </authorList>
    </citation>
    <scope>NUCLEOTIDE SEQUENCE</scope>
    <source>
        <strain evidence="8">RmG30</strain>
    </source>
</reference>
<feature type="transmembrane region" description="Helical" evidence="7">
    <location>
        <begin position="366"/>
        <end position="390"/>
    </location>
</feature>
<dbReference type="KEGG" id="bhc:JFL75_19570"/>
<comment type="subcellular location">
    <subcellularLocation>
        <location evidence="1">Membrane</location>
        <topology evidence="1">Multi-pass membrane protein</topology>
    </subcellularLocation>
</comment>
<feature type="transmembrane region" description="Helical" evidence="7">
    <location>
        <begin position="210"/>
        <end position="232"/>
    </location>
</feature>
<dbReference type="GO" id="GO:0005886">
    <property type="term" value="C:plasma membrane"/>
    <property type="evidence" value="ECO:0007669"/>
    <property type="project" value="TreeGrafter"/>
</dbReference>
<dbReference type="PANTHER" id="PTHR11706">
    <property type="entry name" value="SOLUTE CARRIER PROTEIN FAMILY 11 MEMBER"/>
    <property type="match status" value="1"/>
</dbReference>
<gene>
    <name evidence="8" type="ORF">JFL75_19570</name>
</gene>
<feature type="transmembrane region" description="Helical" evidence="7">
    <location>
        <begin position="65"/>
        <end position="84"/>
    </location>
</feature>
<protein>
    <submittedName>
        <fullName evidence="8">Nramp family divalent metal transporter</fullName>
    </submittedName>
</protein>
<feature type="transmembrane region" description="Helical" evidence="7">
    <location>
        <begin position="253"/>
        <end position="275"/>
    </location>
</feature>
<proteinExistence type="predicted"/>
<dbReference type="NCBIfam" id="NF037982">
    <property type="entry name" value="Nramp_1"/>
    <property type="match status" value="1"/>
</dbReference>
<evidence type="ECO:0000256" key="2">
    <source>
        <dbReference type="ARBA" id="ARBA00022448"/>
    </source>
</evidence>
<dbReference type="RefSeq" id="WP_215626407.1">
    <property type="nucleotide sequence ID" value="NZ_CP067089.2"/>
</dbReference>
<dbReference type="GO" id="GO:0015086">
    <property type="term" value="F:cadmium ion transmembrane transporter activity"/>
    <property type="evidence" value="ECO:0007669"/>
    <property type="project" value="TreeGrafter"/>
</dbReference>
<dbReference type="InterPro" id="IPR001046">
    <property type="entry name" value="NRAMP_fam"/>
</dbReference>
<name>A0A7T7XMN9_9SPIR</name>
<accession>A0A7T7XMN9</accession>
<dbReference type="PANTHER" id="PTHR11706:SF33">
    <property type="entry name" value="NATURAL RESISTANCE-ASSOCIATED MACROPHAGE PROTEIN 2"/>
    <property type="match status" value="1"/>
</dbReference>
<feature type="transmembrane region" description="Helical" evidence="7">
    <location>
        <begin position="295"/>
        <end position="318"/>
    </location>
</feature>
<dbReference type="Pfam" id="PF01566">
    <property type="entry name" value="Nramp"/>
    <property type="match status" value="1"/>
</dbReference>
<keyword evidence="5 7" id="KW-1133">Transmembrane helix</keyword>
<evidence type="ECO:0000256" key="5">
    <source>
        <dbReference type="ARBA" id="ARBA00022989"/>
    </source>
</evidence>
<dbReference type="AlphaFoldDB" id="A0A7T7XMN9"/>
<keyword evidence="6 7" id="KW-0472">Membrane</keyword>
<feature type="transmembrane region" description="Helical" evidence="7">
    <location>
        <begin position="339"/>
        <end position="360"/>
    </location>
</feature>
<dbReference type="Proteomes" id="UP000595917">
    <property type="component" value="Chromosome"/>
</dbReference>
<keyword evidence="3 7" id="KW-0812">Transmembrane</keyword>
<keyword evidence="4" id="KW-0769">Symport</keyword>
<dbReference type="GO" id="GO:0005384">
    <property type="term" value="F:manganese ion transmembrane transporter activity"/>
    <property type="evidence" value="ECO:0007669"/>
    <property type="project" value="TreeGrafter"/>
</dbReference>
<feature type="transmembrane region" description="Helical" evidence="7">
    <location>
        <begin position="35"/>
        <end position="59"/>
    </location>
</feature>
<dbReference type="EMBL" id="CP067089">
    <property type="protein sequence ID" value="QQO09102.1"/>
    <property type="molecule type" value="Genomic_DNA"/>
</dbReference>
<evidence type="ECO:0000313" key="8">
    <source>
        <dbReference type="EMBL" id="QQO09102.1"/>
    </source>
</evidence>
<dbReference type="GO" id="GO:0015293">
    <property type="term" value="F:symporter activity"/>
    <property type="evidence" value="ECO:0007669"/>
    <property type="project" value="UniProtKB-KW"/>
</dbReference>
<feature type="transmembrane region" description="Helical" evidence="7">
    <location>
        <begin position="170"/>
        <end position="190"/>
    </location>
</feature>
<evidence type="ECO:0000313" key="9">
    <source>
        <dbReference type="Proteomes" id="UP000595917"/>
    </source>
</evidence>
<evidence type="ECO:0000256" key="3">
    <source>
        <dbReference type="ARBA" id="ARBA00022692"/>
    </source>
</evidence>
<keyword evidence="9" id="KW-1185">Reference proteome</keyword>
<evidence type="ECO:0000256" key="4">
    <source>
        <dbReference type="ARBA" id="ARBA00022847"/>
    </source>
</evidence>
<feature type="transmembrane region" description="Helical" evidence="7">
    <location>
        <begin position="402"/>
        <end position="427"/>
    </location>
</feature>
<organism evidence="8 9">
    <name type="scientific">Breznakiella homolactica</name>
    <dbReference type="NCBI Taxonomy" id="2798577"/>
    <lineage>
        <taxon>Bacteria</taxon>
        <taxon>Pseudomonadati</taxon>
        <taxon>Spirochaetota</taxon>
        <taxon>Spirochaetia</taxon>
        <taxon>Spirochaetales</taxon>
        <taxon>Breznakiellaceae</taxon>
        <taxon>Breznakiella</taxon>
    </lineage>
</organism>